<protein>
    <submittedName>
        <fullName evidence="1">Uncharacterized protein</fullName>
    </submittedName>
</protein>
<name>A0ACC2MVU8_PERAE</name>
<dbReference type="EMBL" id="CM056809">
    <property type="protein sequence ID" value="KAJ8649052.1"/>
    <property type="molecule type" value="Genomic_DNA"/>
</dbReference>
<organism evidence="1 2">
    <name type="scientific">Persea americana</name>
    <name type="common">Avocado</name>
    <dbReference type="NCBI Taxonomy" id="3435"/>
    <lineage>
        <taxon>Eukaryota</taxon>
        <taxon>Viridiplantae</taxon>
        <taxon>Streptophyta</taxon>
        <taxon>Embryophyta</taxon>
        <taxon>Tracheophyta</taxon>
        <taxon>Spermatophyta</taxon>
        <taxon>Magnoliopsida</taxon>
        <taxon>Magnoliidae</taxon>
        <taxon>Laurales</taxon>
        <taxon>Lauraceae</taxon>
        <taxon>Persea</taxon>
    </lineage>
</organism>
<evidence type="ECO:0000313" key="2">
    <source>
        <dbReference type="Proteomes" id="UP001234297"/>
    </source>
</evidence>
<evidence type="ECO:0000313" key="1">
    <source>
        <dbReference type="EMBL" id="KAJ8649052.1"/>
    </source>
</evidence>
<comment type="caution">
    <text evidence="1">The sequence shown here is derived from an EMBL/GenBank/DDBJ whole genome shotgun (WGS) entry which is preliminary data.</text>
</comment>
<gene>
    <name evidence="1" type="ORF">MRB53_002075</name>
</gene>
<accession>A0ACC2MVU8</accession>
<dbReference type="Proteomes" id="UP001234297">
    <property type="component" value="Chromosome 1"/>
</dbReference>
<proteinExistence type="predicted"/>
<reference evidence="1 2" key="1">
    <citation type="journal article" date="2022" name="Hortic Res">
        <title>A haplotype resolved chromosomal level avocado genome allows analysis of novel avocado genes.</title>
        <authorList>
            <person name="Nath O."/>
            <person name="Fletcher S.J."/>
            <person name="Hayward A."/>
            <person name="Shaw L.M."/>
            <person name="Masouleh A.K."/>
            <person name="Furtado A."/>
            <person name="Henry R.J."/>
            <person name="Mitter N."/>
        </authorList>
    </citation>
    <scope>NUCLEOTIDE SEQUENCE [LARGE SCALE GENOMIC DNA]</scope>
    <source>
        <strain evidence="2">cv. Hass</strain>
    </source>
</reference>
<keyword evidence="2" id="KW-1185">Reference proteome</keyword>
<sequence length="96" mass="10221">MTRTRIAHKRAPMPVESGEDPSGDLGGVPSGRLKDVPEVGLTGEPEAGQTAAPLGKRRKKQRTKEDPHLADEIKAGKAETCGEHDRALAERDASKA</sequence>